<dbReference type="InterPro" id="IPR036322">
    <property type="entry name" value="WD40_repeat_dom_sf"/>
</dbReference>
<dbReference type="PANTHER" id="PTHR44666">
    <property type="entry name" value="WD REPEAT-CONTAINING PROTEIN 53"/>
    <property type="match status" value="1"/>
</dbReference>
<comment type="caution">
    <text evidence="1">The sequence shown here is derived from an EMBL/GenBank/DDBJ whole genome shotgun (WGS) entry which is preliminary data.</text>
</comment>
<dbReference type="InterPro" id="IPR042453">
    <property type="entry name" value="WDR53"/>
</dbReference>
<dbReference type="InterPro" id="IPR015943">
    <property type="entry name" value="WD40/YVTN_repeat-like_dom_sf"/>
</dbReference>
<dbReference type="AlphaFoldDB" id="A0A6S7GJV3"/>
<dbReference type="EMBL" id="CACRXK020001906">
    <property type="protein sequence ID" value="CAB3991723.1"/>
    <property type="molecule type" value="Genomic_DNA"/>
</dbReference>
<reference evidence="1" key="1">
    <citation type="submission" date="2020-04" db="EMBL/GenBank/DDBJ databases">
        <authorList>
            <person name="Alioto T."/>
            <person name="Alioto T."/>
            <person name="Gomez Garrido J."/>
        </authorList>
    </citation>
    <scope>NUCLEOTIDE SEQUENCE</scope>
    <source>
        <strain evidence="1">A484AB</strain>
    </source>
</reference>
<organism evidence="1 2">
    <name type="scientific">Paramuricea clavata</name>
    <name type="common">Red gorgonian</name>
    <name type="synonym">Violescent sea-whip</name>
    <dbReference type="NCBI Taxonomy" id="317549"/>
    <lineage>
        <taxon>Eukaryota</taxon>
        <taxon>Metazoa</taxon>
        <taxon>Cnidaria</taxon>
        <taxon>Anthozoa</taxon>
        <taxon>Octocorallia</taxon>
        <taxon>Malacalcyonacea</taxon>
        <taxon>Plexauridae</taxon>
        <taxon>Paramuricea</taxon>
    </lineage>
</organism>
<proteinExistence type="predicted"/>
<dbReference type="SMART" id="SM00320">
    <property type="entry name" value="WD40"/>
    <property type="match status" value="3"/>
</dbReference>
<dbReference type="Gene3D" id="2.130.10.10">
    <property type="entry name" value="YVTN repeat-like/Quinoprotein amine dehydrogenase"/>
    <property type="match status" value="1"/>
</dbReference>
<dbReference type="SUPFAM" id="SSF50978">
    <property type="entry name" value="WD40 repeat-like"/>
    <property type="match status" value="1"/>
</dbReference>
<feature type="non-terminal residue" evidence="1">
    <location>
        <position position="181"/>
    </location>
</feature>
<dbReference type="PROSITE" id="PS50082">
    <property type="entry name" value="WD_REPEATS_2"/>
    <property type="match status" value="1"/>
</dbReference>
<keyword evidence="2" id="KW-1185">Reference proteome</keyword>
<protein>
    <submittedName>
        <fullName evidence="1">WD repeat-containing 53-like</fullName>
    </submittedName>
</protein>
<dbReference type="Proteomes" id="UP001152795">
    <property type="component" value="Unassembled WGS sequence"/>
</dbReference>
<gene>
    <name evidence="1" type="ORF">PACLA_8A089020</name>
</gene>
<dbReference type="OrthoDB" id="2161379at2759"/>
<dbReference type="PANTHER" id="PTHR44666:SF1">
    <property type="entry name" value="WD REPEAT-CONTAINING PROTEIN 53"/>
    <property type="match status" value="1"/>
</dbReference>
<accession>A0A6S7GJV3</accession>
<name>A0A6S7GJV3_PARCT</name>
<evidence type="ECO:0000313" key="1">
    <source>
        <dbReference type="EMBL" id="CAB3991723.1"/>
    </source>
</evidence>
<evidence type="ECO:0000313" key="2">
    <source>
        <dbReference type="Proteomes" id="UP001152795"/>
    </source>
</evidence>
<dbReference type="Pfam" id="PF00400">
    <property type="entry name" value="WD40"/>
    <property type="match status" value="2"/>
</dbReference>
<dbReference type="InterPro" id="IPR001680">
    <property type="entry name" value="WD40_rpt"/>
</dbReference>
<sequence length="181" mass="20480">FRKMNFVRTTRVGHKENILALDINTDGILSSVAEDGHCILWSTDGQILHDINVNNEHGLTSDEYPLNSVTFNLSDGNGEIGLFQFQGKSSTCTERLKCHDSEVSQVYYFNFGSTERCLVSGGNDGKINIWKEIQTGKNVKYELYHKILHDSKINWITCSSFKKDCLFVADQSSNVTVYELK</sequence>